<reference evidence="3" key="1">
    <citation type="journal article" date="2020" name="bioRxiv">
        <title>A rank-normalized archaeal taxonomy based on genome phylogeny resolves widespread incomplete and uneven classifications.</title>
        <authorList>
            <person name="Rinke C."/>
            <person name="Chuvochina M."/>
            <person name="Mussig A.J."/>
            <person name="Chaumeil P.-A."/>
            <person name="Waite D.W."/>
            <person name="Whitman W.B."/>
            <person name="Parks D.H."/>
            <person name="Hugenholtz P."/>
        </authorList>
    </citation>
    <scope>NUCLEOTIDE SEQUENCE [LARGE SCALE GENOMIC DNA]</scope>
</reference>
<sequence>MAKGTIGEYAIQLCRRAIGNFLENSTALSLAENEVPLKALKEKKGCFVTLHKGGELRGCIGNIGANAALYESIARNAALAAFNDPRFAPLSAKEFPAIDIEVSVLSKPVALRYKSPQELLKKLNRKKGVIICKGGRSATFLPQVWTHVKGKEQFLSELCMKAGLGSDGWKGKGLCVQTYTVKAYKEKRVDKQAMAIPGF</sequence>
<dbReference type="EMBL" id="DUGC01000009">
    <property type="protein sequence ID" value="HIH09132.1"/>
    <property type="molecule type" value="Genomic_DNA"/>
</dbReference>
<accession>A0A7J4IUL4</accession>
<dbReference type="InterPro" id="IPR023473">
    <property type="entry name" value="AMMECR1"/>
</dbReference>
<dbReference type="Gene3D" id="3.30.1490.150">
    <property type="entry name" value="Hypothetical protein ph0010, domain 2"/>
    <property type="match status" value="1"/>
</dbReference>
<dbReference type="InterPro" id="IPR036071">
    <property type="entry name" value="AMMECR1_dom_sf"/>
</dbReference>
<comment type="caution">
    <text evidence="2">The sequence shown here is derived from an EMBL/GenBank/DDBJ whole genome shotgun (WGS) entry which is preliminary data.</text>
</comment>
<dbReference type="PANTHER" id="PTHR13016:SF0">
    <property type="entry name" value="AMME SYNDROME CANDIDATE GENE 1 PROTEIN"/>
    <property type="match status" value="1"/>
</dbReference>
<dbReference type="Pfam" id="PF01871">
    <property type="entry name" value="AMMECR1"/>
    <property type="match status" value="1"/>
</dbReference>
<dbReference type="InterPro" id="IPR027623">
    <property type="entry name" value="AmmeMemoSam_A"/>
</dbReference>
<evidence type="ECO:0000259" key="1">
    <source>
        <dbReference type="PROSITE" id="PS51112"/>
    </source>
</evidence>
<name>A0A7J4IUL4_9ARCH</name>
<evidence type="ECO:0000313" key="2">
    <source>
        <dbReference type="EMBL" id="HIH09132.1"/>
    </source>
</evidence>
<dbReference type="PROSITE" id="PS51112">
    <property type="entry name" value="AMMECR1"/>
    <property type="match status" value="1"/>
</dbReference>
<dbReference type="SUPFAM" id="SSF143447">
    <property type="entry name" value="AMMECR1-like"/>
    <property type="match status" value="1"/>
</dbReference>
<dbReference type="Proteomes" id="UP000565078">
    <property type="component" value="Unassembled WGS sequence"/>
</dbReference>
<protein>
    <submittedName>
        <fullName evidence="2">AmmeMemoRadiSam system protein A</fullName>
    </submittedName>
</protein>
<dbReference type="PANTHER" id="PTHR13016">
    <property type="entry name" value="AMMECR1 HOMOLOG"/>
    <property type="match status" value="1"/>
</dbReference>
<evidence type="ECO:0000313" key="3">
    <source>
        <dbReference type="Proteomes" id="UP000565078"/>
    </source>
</evidence>
<organism evidence="2 3">
    <name type="scientific">Candidatus Iainarchaeum sp</name>
    <dbReference type="NCBI Taxonomy" id="3101447"/>
    <lineage>
        <taxon>Archaea</taxon>
        <taxon>Candidatus Iainarchaeota</taxon>
        <taxon>Candidatus Iainarchaeia</taxon>
        <taxon>Candidatus Iainarchaeales</taxon>
        <taxon>Candidatus Iainarchaeaceae</taxon>
        <taxon>Candidatus Iainarchaeum</taxon>
    </lineage>
</organism>
<dbReference type="InterPro" id="IPR027485">
    <property type="entry name" value="AMMECR1_N"/>
</dbReference>
<dbReference type="InterPro" id="IPR002733">
    <property type="entry name" value="AMMECR1_domain"/>
</dbReference>
<gene>
    <name evidence="2" type="primary">amrA</name>
    <name evidence="2" type="ORF">HA254_00515</name>
</gene>
<dbReference type="AlphaFoldDB" id="A0A7J4IUL4"/>
<proteinExistence type="predicted"/>
<feature type="domain" description="AMMECR1" evidence="1">
    <location>
        <begin position="5"/>
        <end position="195"/>
    </location>
</feature>
<dbReference type="Gene3D" id="3.30.700.20">
    <property type="entry name" value="Hypothetical protein ph0010, domain 1"/>
    <property type="match status" value="1"/>
</dbReference>
<dbReference type="NCBIfam" id="TIGR00296">
    <property type="entry name" value="TIGR00296 family protein"/>
    <property type="match status" value="1"/>
</dbReference>
<dbReference type="NCBIfam" id="TIGR04335">
    <property type="entry name" value="AmmeMemoSam_A"/>
    <property type="match status" value="1"/>
</dbReference>